<dbReference type="EMBL" id="BJMH01000024">
    <property type="protein sequence ID" value="GEB34514.1"/>
    <property type="molecule type" value="Genomic_DNA"/>
</dbReference>
<dbReference type="RefSeq" id="WP_141254217.1">
    <property type="nucleotide sequence ID" value="NZ_BJMH01000024.1"/>
</dbReference>
<protein>
    <submittedName>
        <fullName evidence="1">Uncharacterized protein</fullName>
    </submittedName>
</protein>
<keyword evidence="2" id="KW-1185">Reference proteome</keyword>
<proteinExistence type="predicted"/>
<reference evidence="1 2" key="1">
    <citation type="submission" date="2019-06" db="EMBL/GenBank/DDBJ databases">
        <title>Whole genome shotgun sequence of Brevibacillus parabrevis NBRC 12334.</title>
        <authorList>
            <person name="Hosoyama A."/>
            <person name="Uohara A."/>
            <person name="Ohji S."/>
            <person name="Ichikawa N."/>
        </authorList>
    </citation>
    <scope>NUCLEOTIDE SEQUENCE [LARGE SCALE GENOMIC DNA]</scope>
    <source>
        <strain evidence="1 2">NBRC 12334</strain>
    </source>
</reference>
<dbReference type="Proteomes" id="UP000316882">
    <property type="component" value="Unassembled WGS sequence"/>
</dbReference>
<evidence type="ECO:0000313" key="1">
    <source>
        <dbReference type="EMBL" id="GEB34514.1"/>
    </source>
</evidence>
<name>A0A4Y3PMD7_BREPA</name>
<gene>
    <name evidence="1" type="ORF">BPA01_40940</name>
</gene>
<organism evidence="1 2">
    <name type="scientific">Brevibacillus parabrevis</name>
    <dbReference type="NCBI Taxonomy" id="54914"/>
    <lineage>
        <taxon>Bacteria</taxon>
        <taxon>Bacillati</taxon>
        <taxon>Bacillota</taxon>
        <taxon>Bacilli</taxon>
        <taxon>Bacillales</taxon>
        <taxon>Paenibacillaceae</taxon>
        <taxon>Brevibacillus</taxon>
    </lineage>
</organism>
<sequence length="117" mass="13603">MLRFKNEKKKWQMAFANDAISIDDLRLRMQEESTREEAIKSQLFAQPVLEKKSTALTQQEVMEAALNIKDNWYYLELEHKKLIIQTLFSEMVVDTYGEAVGGPGRRVACEIKSFQTN</sequence>
<accession>A0A4Y3PMD7</accession>
<dbReference type="AlphaFoldDB" id="A0A4Y3PMD7"/>
<comment type="caution">
    <text evidence="1">The sequence shown here is derived from an EMBL/GenBank/DDBJ whole genome shotgun (WGS) entry which is preliminary data.</text>
</comment>
<evidence type="ECO:0000313" key="2">
    <source>
        <dbReference type="Proteomes" id="UP000316882"/>
    </source>
</evidence>